<dbReference type="AlphaFoldDB" id="A0A8J6EEM9"/>
<dbReference type="EMBL" id="WNTK01001280">
    <property type="protein sequence ID" value="KAG9467609.1"/>
    <property type="molecule type" value="Genomic_DNA"/>
</dbReference>
<dbReference type="Proteomes" id="UP000770717">
    <property type="component" value="Unassembled WGS sequence"/>
</dbReference>
<evidence type="ECO:0000313" key="2">
    <source>
        <dbReference type="Proteomes" id="UP000770717"/>
    </source>
</evidence>
<evidence type="ECO:0000313" key="1">
    <source>
        <dbReference type="EMBL" id="KAG9467609.1"/>
    </source>
</evidence>
<organism evidence="1 2">
    <name type="scientific">Eleutherodactylus coqui</name>
    <name type="common">Puerto Rican coqui</name>
    <dbReference type="NCBI Taxonomy" id="57060"/>
    <lineage>
        <taxon>Eukaryota</taxon>
        <taxon>Metazoa</taxon>
        <taxon>Chordata</taxon>
        <taxon>Craniata</taxon>
        <taxon>Vertebrata</taxon>
        <taxon>Euteleostomi</taxon>
        <taxon>Amphibia</taxon>
        <taxon>Batrachia</taxon>
        <taxon>Anura</taxon>
        <taxon>Neobatrachia</taxon>
        <taxon>Hyloidea</taxon>
        <taxon>Eleutherodactylidae</taxon>
        <taxon>Eleutherodactylinae</taxon>
        <taxon>Eleutherodactylus</taxon>
        <taxon>Eleutherodactylus</taxon>
    </lineage>
</organism>
<reference evidence="1" key="1">
    <citation type="thesis" date="2020" institute="ProQuest LLC" country="789 East Eisenhower Parkway, Ann Arbor, MI, USA">
        <title>Comparative Genomics and Chromosome Evolution.</title>
        <authorList>
            <person name="Mudd A.B."/>
        </authorList>
    </citation>
    <scope>NUCLEOTIDE SEQUENCE</scope>
    <source>
        <strain evidence="1">HN-11 Male</strain>
        <tissue evidence="1">Kidney and liver</tissue>
    </source>
</reference>
<sequence length="142" mass="16399">MSEEINMTTMPEFKEACWPARMIWERINHAYTSDSPPRHWRYQKGDYGIQNWTFSSQTESYTVAWDPFLSYWKVKTPFGPSLFLIGPLFISKPGNRFQVSPQFSVSISETDVLMPALPLKVKNKMQTITCFVMEGGNGNIMT</sequence>
<gene>
    <name evidence="1" type="ORF">GDO78_014622</name>
</gene>
<proteinExistence type="predicted"/>
<name>A0A8J6EEM9_ELECQ</name>
<comment type="caution">
    <text evidence="1">The sequence shown here is derived from an EMBL/GenBank/DDBJ whole genome shotgun (WGS) entry which is preliminary data.</text>
</comment>
<keyword evidence="2" id="KW-1185">Reference proteome</keyword>
<accession>A0A8J6EEM9</accession>
<protein>
    <submittedName>
        <fullName evidence="1">Uncharacterized protein</fullName>
    </submittedName>
</protein>